<organism evidence="2 3">
    <name type="scientific">Tilletiopsis washingtonensis</name>
    <dbReference type="NCBI Taxonomy" id="58919"/>
    <lineage>
        <taxon>Eukaryota</taxon>
        <taxon>Fungi</taxon>
        <taxon>Dikarya</taxon>
        <taxon>Basidiomycota</taxon>
        <taxon>Ustilaginomycotina</taxon>
        <taxon>Exobasidiomycetes</taxon>
        <taxon>Entylomatales</taxon>
        <taxon>Entylomatales incertae sedis</taxon>
        <taxon>Tilletiopsis</taxon>
    </lineage>
</organism>
<sequence length="224" mass="23828">MGRARGARAWESHPVTSGGRVSSHAQASPLLRPQRYKCSSHRGAPLFSTTTTLHPHLASRSCGLQASPPPSRLRLARNDADVWRSQHTDGQDTHSAPPLPPPLPGCCTSLPFHAHAVVRRLSSPLLASSCSDSPIPIPAPLHSLPVEPERASVHAAPPRRRSTFALPLTGCGQRMRSALHESCSCDADRIPLQPSSERKGERAMTAPRPDSSAITARLGAAASS</sequence>
<name>A0A316ZGE0_9BASI</name>
<dbReference type="EMBL" id="KZ819284">
    <property type="protein sequence ID" value="PWO00828.1"/>
    <property type="molecule type" value="Genomic_DNA"/>
</dbReference>
<evidence type="ECO:0000256" key="1">
    <source>
        <dbReference type="SAM" id="MobiDB-lite"/>
    </source>
</evidence>
<protein>
    <submittedName>
        <fullName evidence="2">Uncharacterized protein</fullName>
    </submittedName>
</protein>
<reference evidence="2 3" key="1">
    <citation type="journal article" date="2018" name="Mol. Biol. Evol.">
        <title>Broad Genomic Sampling Reveals a Smut Pathogenic Ancestry of the Fungal Clade Ustilaginomycotina.</title>
        <authorList>
            <person name="Kijpornyongpan T."/>
            <person name="Mondo S.J."/>
            <person name="Barry K."/>
            <person name="Sandor L."/>
            <person name="Lee J."/>
            <person name="Lipzen A."/>
            <person name="Pangilinan J."/>
            <person name="LaButti K."/>
            <person name="Hainaut M."/>
            <person name="Henrissat B."/>
            <person name="Grigoriev I.V."/>
            <person name="Spatafora J.W."/>
            <person name="Aime M.C."/>
        </authorList>
    </citation>
    <scope>NUCLEOTIDE SEQUENCE [LARGE SCALE GENOMIC DNA]</scope>
    <source>
        <strain evidence="2 3">MCA 4186</strain>
    </source>
</reference>
<feature type="region of interest" description="Disordered" evidence="1">
    <location>
        <begin position="188"/>
        <end position="224"/>
    </location>
</feature>
<dbReference type="Proteomes" id="UP000245946">
    <property type="component" value="Unassembled WGS sequence"/>
</dbReference>
<evidence type="ECO:0000313" key="3">
    <source>
        <dbReference type="Proteomes" id="UP000245946"/>
    </source>
</evidence>
<dbReference type="AlphaFoldDB" id="A0A316ZGE0"/>
<dbReference type="GeneID" id="37266557"/>
<accession>A0A316ZGE0</accession>
<proteinExistence type="predicted"/>
<feature type="region of interest" description="Disordered" evidence="1">
    <location>
        <begin position="1"/>
        <end position="30"/>
    </location>
</feature>
<dbReference type="RefSeq" id="XP_025601106.1">
    <property type="nucleotide sequence ID" value="XM_025739011.1"/>
</dbReference>
<evidence type="ECO:0000313" key="2">
    <source>
        <dbReference type="EMBL" id="PWO00828.1"/>
    </source>
</evidence>
<gene>
    <name evidence="2" type="ORF">FA09DRAFT_115457</name>
</gene>
<keyword evidence="3" id="KW-1185">Reference proteome</keyword>